<dbReference type="EMBL" id="VJMH01005562">
    <property type="protein sequence ID" value="KAF0694554.1"/>
    <property type="molecule type" value="Genomic_DNA"/>
</dbReference>
<gene>
    <name evidence="8" type="primary">Aste57867_14594</name>
    <name evidence="7" type="ORF">As57867_014540</name>
    <name evidence="8" type="ORF">ASTE57867_14594</name>
</gene>
<sequence length="638" mass="72159">MKTLTSADITLATGETDHHRVVEIEIIFGLYEEIDCLGECPNLCSFTMINCRLQRISRLEPVAHTLTRLCLADQDLTKIDGLCLPNLRQLLLHNNQIETIENLDGVPKLQKLWLSSNRIHTIENLHMCTDLRELWLQDNKISAVGGLDQLTNLHNLALSKNRIAHFEELSKLAVLPNLCSLSLSDEHYGSNPITHESGYKVFIVNQLKQVRILDGLEVQTKDQRVADDEYMKRVLKFNDKIDAIQRDHEQEMLTIDARRNRTQSHATLLQEELLAAFKALEDLVTTGRKAVHDEHTRQHVIRAKHTTALQNKLQAIQDDYMAAVDRLVADEAASMQRTEILFDILEARALAEEEHALAVSTLQQTTPASFQHLADTTPDFRYIASLFLGPQRQDIKVLQLYKCHTTVQFEPTSVAAARSAPLFLAGPASVVHSFFASSSPLPWLTSDPTVASHLAAREEPLADHYHMLVCYCNAVQILDVHLPPLSAWTNVWHAVADQVHVAVGKQSHAVYVPPAASSSVEVTPQYYALCCVTPSTVDEAELQRLLQEDTTTDTTAEKADALLRKCNVRMQHEVDQYYRQLWDDLSPDRQRVSDDVQSLQQAMSHLRSHIQDEQDNQKAALRQLNVQKQRSRSQQQQP</sequence>
<evidence type="ECO:0000256" key="4">
    <source>
        <dbReference type="ARBA" id="ARBA00023069"/>
    </source>
</evidence>
<keyword evidence="9" id="KW-1185">Reference proteome</keyword>
<dbReference type="InterPro" id="IPR001611">
    <property type="entry name" value="Leu-rich_rpt"/>
</dbReference>
<keyword evidence="2" id="KW-0433">Leucine-rich repeat</keyword>
<dbReference type="Proteomes" id="UP000332933">
    <property type="component" value="Unassembled WGS sequence"/>
</dbReference>
<evidence type="ECO:0000256" key="1">
    <source>
        <dbReference type="ARBA" id="ARBA00004138"/>
    </source>
</evidence>
<dbReference type="Gene3D" id="3.80.10.10">
    <property type="entry name" value="Ribonuclease Inhibitor"/>
    <property type="match status" value="2"/>
</dbReference>
<dbReference type="Pfam" id="PF14580">
    <property type="entry name" value="LRR_9"/>
    <property type="match status" value="1"/>
</dbReference>
<accession>A0A485L211</accession>
<dbReference type="AlphaFoldDB" id="A0A485L211"/>
<evidence type="ECO:0000256" key="3">
    <source>
        <dbReference type="ARBA" id="ARBA00022737"/>
    </source>
</evidence>
<dbReference type="InterPro" id="IPR050576">
    <property type="entry name" value="Cilia_flagella_integrity"/>
</dbReference>
<feature type="region of interest" description="Disordered" evidence="6">
    <location>
        <begin position="606"/>
        <end position="638"/>
    </location>
</feature>
<reference evidence="7" key="2">
    <citation type="submission" date="2019-06" db="EMBL/GenBank/DDBJ databases">
        <title>Genomics analysis of Aphanomyces spp. identifies a new class of oomycete effector associated with host adaptation.</title>
        <authorList>
            <person name="Gaulin E."/>
        </authorList>
    </citation>
    <scope>NUCLEOTIDE SEQUENCE</scope>
    <source>
        <strain evidence="7">CBS 578.67</strain>
    </source>
</reference>
<reference evidence="8 9" key="1">
    <citation type="submission" date="2019-03" db="EMBL/GenBank/DDBJ databases">
        <authorList>
            <person name="Gaulin E."/>
            <person name="Dumas B."/>
        </authorList>
    </citation>
    <scope>NUCLEOTIDE SEQUENCE [LARGE SCALE GENOMIC DNA]</scope>
    <source>
        <strain evidence="8">CBS 568.67</strain>
    </source>
</reference>
<keyword evidence="5" id="KW-0966">Cell projection</keyword>
<protein>
    <submittedName>
        <fullName evidence="8">Aste57867_14594 protein</fullName>
    </submittedName>
</protein>
<dbReference type="EMBL" id="CAADRA010005583">
    <property type="protein sequence ID" value="VFT91413.1"/>
    <property type="molecule type" value="Genomic_DNA"/>
</dbReference>
<evidence type="ECO:0000313" key="9">
    <source>
        <dbReference type="Proteomes" id="UP000332933"/>
    </source>
</evidence>
<evidence type="ECO:0000313" key="8">
    <source>
        <dbReference type="EMBL" id="VFT91413.1"/>
    </source>
</evidence>
<organism evidence="8 9">
    <name type="scientific">Aphanomyces stellatus</name>
    <dbReference type="NCBI Taxonomy" id="120398"/>
    <lineage>
        <taxon>Eukaryota</taxon>
        <taxon>Sar</taxon>
        <taxon>Stramenopiles</taxon>
        <taxon>Oomycota</taxon>
        <taxon>Saprolegniomycetes</taxon>
        <taxon>Saprolegniales</taxon>
        <taxon>Verrucalvaceae</taxon>
        <taxon>Aphanomyces</taxon>
    </lineage>
</organism>
<proteinExistence type="predicted"/>
<dbReference type="InterPro" id="IPR032675">
    <property type="entry name" value="LRR_dom_sf"/>
</dbReference>
<dbReference type="SMART" id="SM00365">
    <property type="entry name" value="LRR_SD22"/>
    <property type="match status" value="4"/>
</dbReference>
<dbReference type="PANTHER" id="PTHR45973">
    <property type="entry name" value="PROTEIN PHOSPHATASE 1 REGULATORY SUBUNIT SDS22-RELATED"/>
    <property type="match status" value="1"/>
</dbReference>
<keyword evidence="4" id="KW-0969">Cilium</keyword>
<dbReference type="SUPFAM" id="SSF52058">
    <property type="entry name" value="L domain-like"/>
    <property type="match status" value="2"/>
</dbReference>
<comment type="subcellular location">
    <subcellularLocation>
        <location evidence="1">Cell projection</location>
        <location evidence="1">Cilium</location>
    </subcellularLocation>
</comment>
<dbReference type="PANTHER" id="PTHR45973:SF9">
    <property type="entry name" value="LEUCINE-RICH REPEAT-CONTAINING PROTEIN 46"/>
    <property type="match status" value="1"/>
</dbReference>
<keyword evidence="3" id="KW-0677">Repeat</keyword>
<dbReference type="PROSITE" id="PS51450">
    <property type="entry name" value="LRR"/>
    <property type="match status" value="4"/>
</dbReference>
<evidence type="ECO:0000256" key="5">
    <source>
        <dbReference type="ARBA" id="ARBA00023273"/>
    </source>
</evidence>
<evidence type="ECO:0000313" key="7">
    <source>
        <dbReference type="EMBL" id="KAF0694554.1"/>
    </source>
</evidence>
<evidence type="ECO:0000256" key="6">
    <source>
        <dbReference type="SAM" id="MobiDB-lite"/>
    </source>
</evidence>
<name>A0A485L211_9STRA</name>
<evidence type="ECO:0000256" key="2">
    <source>
        <dbReference type="ARBA" id="ARBA00022614"/>
    </source>
</evidence>
<dbReference type="OrthoDB" id="7451790at2759"/>